<dbReference type="Proteomes" id="UP000694892">
    <property type="component" value="Chromosome 1L"/>
</dbReference>
<feature type="coiled-coil region" evidence="1">
    <location>
        <begin position="28"/>
        <end position="55"/>
    </location>
</feature>
<organism evidence="2 3">
    <name type="scientific">Xenopus laevis</name>
    <name type="common">African clawed frog</name>
    <dbReference type="NCBI Taxonomy" id="8355"/>
    <lineage>
        <taxon>Eukaryota</taxon>
        <taxon>Metazoa</taxon>
        <taxon>Chordata</taxon>
        <taxon>Craniata</taxon>
        <taxon>Vertebrata</taxon>
        <taxon>Euteleostomi</taxon>
        <taxon>Amphibia</taxon>
        <taxon>Batrachia</taxon>
        <taxon>Anura</taxon>
        <taxon>Pipoidea</taxon>
        <taxon>Pipidae</taxon>
        <taxon>Xenopodinae</taxon>
        <taxon>Xenopus</taxon>
        <taxon>Xenopus</taxon>
    </lineage>
</organism>
<name>A0A974DXZ2_XENLA</name>
<protein>
    <submittedName>
        <fullName evidence="2">Uncharacterized protein</fullName>
    </submittedName>
</protein>
<dbReference type="AlphaFoldDB" id="A0A974DXZ2"/>
<sequence>MYVDINKGTASPQIVWDSLKAYAREAYIQQIMQFNVKTQEEVDKLEQQATEAEKLFCHNPSPQTKARWLTSQNTLEVILTKQVKKSLLFNKANVFATGDCWLCCLGKSLLSKLEPTEVALLDNPISEAEVWEAVS</sequence>
<dbReference type="EMBL" id="CM004466">
    <property type="protein sequence ID" value="OCU00255.1"/>
    <property type="molecule type" value="Genomic_DNA"/>
</dbReference>
<gene>
    <name evidence="2" type="ORF">XELAEV_18006034mg</name>
</gene>
<proteinExistence type="predicted"/>
<keyword evidence="1" id="KW-0175">Coiled coil</keyword>
<evidence type="ECO:0000256" key="1">
    <source>
        <dbReference type="SAM" id="Coils"/>
    </source>
</evidence>
<evidence type="ECO:0000313" key="2">
    <source>
        <dbReference type="EMBL" id="OCU00255.1"/>
    </source>
</evidence>
<accession>A0A974DXZ2</accession>
<evidence type="ECO:0000313" key="3">
    <source>
        <dbReference type="Proteomes" id="UP000694892"/>
    </source>
</evidence>
<reference evidence="3" key="1">
    <citation type="journal article" date="2016" name="Nature">
        <title>Genome evolution in the allotetraploid frog Xenopus laevis.</title>
        <authorList>
            <person name="Session A.M."/>
            <person name="Uno Y."/>
            <person name="Kwon T."/>
            <person name="Chapman J.A."/>
            <person name="Toyoda A."/>
            <person name="Takahashi S."/>
            <person name="Fukui A."/>
            <person name="Hikosaka A."/>
            <person name="Suzuki A."/>
            <person name="Kondo M."/>
            <person name="van Heeringen S.J."/>
            <person name="Quigley I."/>
            <person name="Heinz S."/>
            <person name="Ogino H."/>
            <person name="Ochi H."/>
            <person name="Hellsten U."/>
            <person name="Lyons J.B."/>
            <person name="Simakov O."/>
            <person name="Putnam N."/>
            <person name="Stites J."/>
            <person name="Kuroki Y."/>
            <person name="Tanaka T."/>
            <person name="Michiue T."/>
            <person name="Watanabe M."/>
            <person name="Bogdanovic O."/>
            <person name="Lister R."/>
            <person name="Georgiou G."/>
            <person name="Paranjpe S.S."/>
            <person name="van Kruijsbergen I."/>
            <person name="Shu S."/>
            <person name="Carlson J."/>
            <person name="Kinoshita T."/>
            <person name="Ohta Y."/>
            <person name="Mawaribuchi S."/>
            <person name="Jenkins J."/>
            <person name="Grimwood J."/>
            <person name="Schmutz J."/>
            <person name="Mitros T."/>
            <person name="Mozaffari S.V."/>
            <person name="Suzuki Y."/>
            <person name="Haramoto Y."/>
            <person name="Yamamoto T.S."/>
            <person name="Takagi C."/>
            <person name="Heald R."/>
            <person name="Miller K."/>
            <person name="Haudenschild C."/>
            <person name="Kitzman J."/>
            <person name="Nakayama T."/>
            <person name="Izutsu Y."/>
            <person name="Robert J."/>
            <person name="Fortriede J."/>
            <person name="Burns K."/>
            <person name="Lotay V."/>
            <person name="Karimi K."/>
            <person name="Yasuoka Y."/>
            <person name="Dichmann D.S."/>
            <person name="Flajnik M.F."/>
            <person name="Houston D.W."/>
            <person name="Shendure J."/>
            <person name="DuPasquier L."/>
            <person name="Vize P.D."/>
            <person name="Zorn A.M."/>
            <person name="Ito M."/>
            <person name="Marcotte E.M."/>
            <person name="Wallingford J.B."/>
            <person name="Ito Y."/>
            <person name="Asashima M."/>
            <person name="Ueno N."/>
            <person name="Matsuda Y."/>
            <person name="Veenstra G.J."/>
            <person name="Fujiyama A."/>
            <person name="Harland R.M."/>
            <person name="Taira M."/>
            <person name="Rokhsar D.S."/>
        </authorList>
    </citation>
    <scope>NUCLEOTIDE SEQUENCE [LARGE SCALE GENOMIC DNA]</scope>
    <source>
        <strain evidence="3">J</strain>
    </source>
</reference>